<accession>A0ABT9GE82</accession>
<dbReference type="InterPro" id="IPR014506">
    <property type="entry name" value="UCP020479_CheW"/>
</dbReference>
<dbReference type="Gene3D" id="2.40.50.180">
    <property type="entry name" value="CheA-289, Domain 4"/>
    <property type="match status" value="1"/>
</dbReference>
<dbReference type="InterPro" id="IPR036061">
    <property type="entry name" value="CheW-like_dom_sf"/>
</dbReference>
<comment type="caution">
    <text evidence="2">The sequence shown here is derived from an EMBL/GenBank/DDBJ whole genome shotgun (WGS) entry which is preliminary data.</text>
</comment>
<dbReference type="Gene3D" id="2.30.30.40">
    <property type="entry name" value="SH3 Domains"/>
    <property type="match status" value="1"/>
</dbReference>
<dbReference type="Proteomes" id="UP001242314">
    <property type="component" value="Unassembled WGS sequence"/>
</dbReference>
<evidence type="ECO:0000313" key="2">
    <source>
        <dbReference type="EMBL" id="MDP4484177.1"/>
    </source>
</evidence>
<dbReference type="PIRSF" id="PIRSF020479">
    <property type="entry name" value="UCP020479_CheW"/>
    <property type="match status" value="1"/>
</dbReference>
<reference evidence="2 3" key="1">
    <citation type="submission" date="2023-04" db="EMBL/GenBank/DDBJ databases">
        <title>Novel Pseudoalteromonas species isolated from Pacific coral.</title>
        <authorList>
            <person name="Videau P."/>
            <person name="Shlafstein M.D."/>
            <person name="Oline D.K."/>
            <person name="Strangman W.K."/>
            <person name="Hahnke R.L."/>
            <person name="Saw J.H."/>
            <person name="Ushijima B."/>
        </authorList>
    </citation>
    <scope>NUCLEOTIDE SEQUENCE [LARGE SCALE GENOMIC DNA]</scope>
    <source>
        <strain evidence="2 3">LMG 14908</strain>
    </source>
</reference>
<feature type="domain" description="CheW-like" evidence="1">
    <location>
        <begin position="119"/>
        <end position="257"/>
    </location>
</feature>
<dbReference type="SMART" id="SM00260">
    <property type="entry name" value="CheW"/>
    <property type="match status" value="1"/>
</dbReference>
<organism evidence="2 3">
    <name type="scientific">Pseudoalteromonas distincta</name>
    <dbReference type="NCBI Taxonomy" id="77608"/>
    <lineage>
        <taxon>Bacteria</taxon>
        <taxon>Pseudomonadati</taxon>
        <taxon>Pseudomonadota</taxon>
        <taxon>Gammaproteobacteria</taxon>
        <taxon>Alteromonadales</taxon>
        <taxon>Pseudoalteromonadaceae</taxon>
        <taxon>Pseudoalteromonas</taxon>
    </lineage>
</organism>
<evidence type="ECO:0000259" key="1">
    <source>
        <dbReference type="PROSITE" id="PS50851"/>
    </source>
</evidence>
<evidence type="ECO:0000313" key="3">
    <source>
        <dbReference type="Proteomes" id="UP001242314"/>
    </source>
</evidence>
<dbReference type="RefSeq" id="WP_039484585.1">
    <property type="nucleotide sequence ID" value="NZ_JASGWX010000006.1"/>
</dbReference>
<proteinExistence type="predicted"/>
<dbReference type="EMBL" id="JASGWX010000006">
    <property type="protein sequence ID" value="MDP4484177.1"/>
    <property type="molecule type" value="Genomic_DNA"/>
</dbReference>
<keyword evidence="3" id="KW-1185">Reference proteome</keyword>
<gene>
    <name evidence="2" type="ORF">QDH73_09135</name>
</gene>
<dbReference type="SUPFAM" id="SSF50341">
    <property type="entry name" value="CheW-like"/>
    <property type="match status" value="1"/>
</dbReference>
<dbReference type="PROSITE" id="PS50851">
    <property type="entry name" value="CHEW"/>
    <property type="match status" value="1"/>
</dbReference>
<sequence length="263" mass="29849">MSKQLFANEKVMKQYLGALLCEDEPVDNLEPVAKLLEQIPDDSQQHIHSKPKEQLKAAESTFDNDLLNVEIEPIAEPAFETEKVNEVVDEEVIAPAITTIEKPELEIVTTNQSDYFDGEFQALFFEVAGLTLAVPLKALGGIHQLGEVNHLFGKPKWFKGVMLNREEKLNVVDTARWVMPEKYDDKLEASLDYQYLITLGDSQWGLLAEKLINNITLSKEDVKWRTNKSKRPWLAGVIKEKMCALIDVDNLNILLEKGLDSRQ</sequence>
<name>A0ABT9GE82_9GAMM</name>
<dbReference type="InterPro" id="IPR002545">
    <property type="entry name" value="CheW-lke_dom"/>
</dbReference>
<protein>
    <submittedName>
        <fullName evidence="2">Chemotaxis protein CheW</fullName>
    </submittedName>
</protein>
<dbReference type="Pfam" id="PF01584">
    <property type="entry name" value="CheW"/>
    <property type="match status" value="1"/>
</dbReference>